<evidence type="ECO:0000313" key="2">
    <source>
        <dbReference type="Proteomes" id="UP000191612"/>
    </source>
</evidence>
<gene>
    <name evidence="1" type="ORF">PENSOL_c015G10047</name>
</gene>
<dbReference type="EMBL" id="MDYO01000015">
    <property type="protein sequence ID" value="OQD96680.1"/>
    <property type="molecule type" value="Genomic_DNA"/>
</dbReference>
<comment type="caution">
    <text evidence="1">The sequence shown here is derived from an EMBL/GenBank/DDBJ whole genome shotgun (WGS) entry which is preliminary data.</text>
</comment>
<dbReference type="Proteomes" id="UP000191612">
    <property type="component" value="Unassembled WGS sequence"/>
</dbReference>
<protein>
    <submittedName>
        <fullName evidence="1">Uncharacterized protein</fullName>
    </submittedName>
</protein>
<proteinExistence type="predicted"/>
<accession>A0A1V6R5D6</accession>
<keyword evidence="2" id="KW-1185">Reference proteome</keyword>
<sequence>MANSCLGLPELELCLYKFDSVKSIVTSASVVDLASTIDYARFMKAIGSMEDGSKPGTS</sequence>
<evidence type="ECO:0000313" key="1">
    <source>
        <dbReference type="EMBL" id="OQD96680.1"/>
    </source>
</evidence>
<dbReference type="AlphaFoldDB" id="A0A1V6R5D6"/>
<organism evidence="1 2">
    <name type="scientific">Penicillium solitum</name>
    <dbReference type="NCBI Taxonomy" id="60172"/>
    <lineage>
        <taxon>Eukaryota</taxon>
        <taxon>Fungi</taxon>
        <taxon>Dikarya</taxon>
        <taxon>Ascomycota</taxon>
        <taxon>Pezizomycotina</taxon>
        <taxon>Eurotiomycetes</taxon>
        <taxon>Eurotiomycetidae</taxon>
        <taxon>Eurotiales</taxon>
        <taxon>Aspergillaceae</taxon>
        <taxon>Penicillium</taxon>
    </lineage>
</organism>
<name>A0A1V6R5D6_9EURO</name>
<reference evidence="2" key="1">
    <citation type="journal article" date="2017" name="Nat. Microbiol.">
        <title>Global analysis of biosynthetic gene clusters reveals vast potential of secondary metabolite production in Penicillium species.</title>
        <authorList>
            <person name="Nielsen J.C."/>
            <person name="Grijseels S."/>
            <person name="Prigent S."/>
            <person name="Ji B."/>
            <person name="Dainat J."/>
            <person name="Nielsen K.F."/>
            <person name="Frisvad J.C."/>
            <person name="Workman M."/>
            <person name="Nielsen J."/>
        </authorList>
    </citation>
    <scope>NUCLEOTIDE SEQUENCE [LARGE SCALE GENOMIC DNA]</scope>
    <source>
        <strain evidence="2">IBT 29525</strain>
    </source>
</reference>